<sequence>MSITAVEAVAECRNTTPLELERPLIEVIDPDALDNLFDGSHRRADADGLYLTVFGFCECEVTVYDNGRVVARRTDDGLRATMSNDAKPTLRR</sequence>
<protein>
    <recommendedName>
        <fullName evidence="1">Halobacterial output domain-containing protein</fullName>
    </recommendedName>
</protein>
<name>A0A0W1RBI5_9EURY</name>
<evidence type="ECO:0000313" key="2">
    <source>
        <dbReference type="EMBL" id="KTG10753.1"/>
    </source>
</evidence>
<dbReference type="AlphaFoldDB" id="A0A0W1RBI5"/>
<dbReference type="OrthoDB" id="221929at2157"/>
<dbReference type="RefSeq" id="WP_058580551.1">
    <property type="nucleotide sequence ID" value="NZ_LOPU01000016.1"/>
</dbReference>
<evidence type="ECO:0000259" key="1">
    <source>
        <dbReference type="Pfam" id="PF18545"/>
    </source>
</evidence>
<gene>
    <name evidence="2" type="ORF">AUR64_06065</name>
</gene>
<organism evidence="2 3">
    <name type="scientific">Haloprofundus marisrubri</name>
    <dbReference type="NCBI Taxonomy" id="1514971"/>
    <lineage>
        <taxon>Archaea</taxon>
        <taxon>Methanobacteriati</taxon>
        <taxon>Methanobacteriota</taxon>
        <taxon>Stenosarchaea group</taxon>
        <taxon>Halobacteria</taxon>
        <taxon>Halobacteriales</taxon>
        <taxon>Haloferacaceae</taxon>
        <taxon>Haloprofundus</taxon>
    </lineage>
</organism>
<feature type="domain" description="Halobacterial output" evidence="1">
    <location>
        <begin position="2"/>
        <end position="70"/>
    </location>
</feature>
<accession>A0A0W1RBI5</accession>
<dbReference type="Pfam" id="PF18545">
    <property type="entry name" value="HalOD1"/>
    <property type="match status" value="1"/>
</dbReference>
<dbReference type="EMBL" id="LOPU01000016">
    <property type="protein sequence ID" value="KTG10753.1"/>
    <property type="molecule type" value="Genomic_DNA"/>
</dbReference>
<dbReference type="InterPro" id="IPR040624">
    <property type="entry name" value="HalOD1"/>
</dbReference>
<reference evidence="2 3" key="1">
    <citation type="submission" date="2015-12" db="EMBL/GenBank/DDBJ databases">
        <title>Haloprofundus marisrubri gen. nov., sp. nov., an extremely halophilic archaeon isolated from the Discovery deep brine-seawater interface in the Red Sea.</title>
        <authorList>
            <person name="Zhang G."/>
            <person name="Stingl U."/>
            <person name="Rashid M."/>
        </authorList>
    </citation>
    <scope>NUCLEOTIDE SEQUENCE [LARGE SCALE GENOMIC DNA]</scope>
    <source>
        <strain evidence="2 3">SB9</strain>
    </source>
</reference>
<keyword evidence="3" id="KW-1185">Reference proteome</keyword>
<dbReference type="Proteomes" id="UP000054387">
    <property type="component" value="Unassembled WGS sequence"/>
</dbReference>
<evidence type="ECO:0000313" key="3">
    <source>
        <dbReference type="Proteomes" id="UP000054387"/>
    </source>
</evidence>
<proteinExistence type="predicted"/>
<comment type="caution">
    <text evidence="2">The sequence shown here is derived from an EMBL/GenBank/DDBJ whole genome shotgun (WGS) entry which is preliminary data.</text>
</comment>